<gene>
    <name evidence="1" type="ORF">AVEN_12819_1</name>
</gene>
<comment type="caution">
    <text evidence="1">The sequence shown here is derived from an EMBL/GenBank/DDBJ whole genome shotgun (WGS) entry which is preliminary data.</text>
</comment>
<keyword evidence="2" id="KW-1185">Reference proteome</keyword>
<organism evidence="1 2">
    <name type="scientific">Araneus ventricosus</name>
    <name type="common">Orbweaver spider</name>
    <name type="synonym">Epeira ventricosa</name>
    <dbReference type="NCBI Taxonomy" id="182803"/>
    <lineage>
        <taxon>Eukaryota</taxon>
        <taxon>Metazoa</taxon>
        <taxon>Ecdysozoa</taxon>
        <taxon>Arthropoda</taxon>
        <taxon>Chelicerata</taxon>
        <taxon>Arachnida</taxon>
        <taxon>Araneae</taxon>
        <taxon>Araneomorphae</taxon>
        <taxon>Entelegynae</taxon>
        <taxon>Araneoidea</taxon>
        <taxon>Araneidae</taxon>
        <taxon>Araneus</taxon>
    </lineage>
</organism>
<sequence length="91" mass="10492">MYRSVKMGLLKVLCNAGIQEFTETPNSHMLRNPSIQIHYAFIQDTRLKKIWHAGQSNTNMDILRCFEYALPESETTQALPEEDVSFDVCEP</sequence>
<name>A0A4Y2ABH8_ARAVE</name>
<reference evidence="1 2" key="1">
    <citation type="journal article" date="2019" name="Sci. Rep.">
        <title>Orb-weaving spider Araneus ventricosus genome elucidates the spidroin gene catalogue.</title>
        <authorList>
            <person name="Kono N."/>
            <person name="Nakamura H."/>
            <person name="Ohtoshi R."/>
            <person name="Moran D.A.P."/>
            <person name="Shinohara A."/>
            <person name="Yoshida Y."/>
            <person name="Fujiwara M."/>
            <person name="Mori M."/>
            <person name="Tomita M."/>
            <person name="Arakawa K."/>
        </authorList>
    </citation>
    <scope>NUCLEOTIDE SEQUENCE [LARGE SCALE GENOMIC DNA]</scope>
</reference>
<dbReference type="Proteomes" id="UP000499080">
    <property type="component" value="Unassembled WGS sequence"/>
</dbReference>
<evidence type="ECO:0000313" key="1">
    <source>
        <dbReference type="EMBL" id="GBL77203.1"/>
    </source>
</evidence>
<dbReference type="AlphaFoldDB" id="A0A4Y2ABH8"/>
<protein>
    <submittedName>
        <fullName evidence="1">Uncharacterized protein</fullName>
    </submittedName>
</protein>
<accession>A0A4Y2ABH8</accession>
<dbReference type="EMBL" id="BGPR01000011">
    <property type="protein sequence ID" value="GBL77203.1"/>
    <property type="molecule type" value="Genomic_DNA"/>
</dbReference>
<proteinExistence type="predicted"/>
<evidence type="ECO:0000313" key="2">
    <source>
        <dbReference type="Proteomes" id="UP000499080"/>
    </source>
</evidence>